<sequence length="372" mass="39554">MSAAQLAGIRRGRHVDLRVPARTDGDPHAVRTRRRPRSGVVGVAVPAQHRAGLAVERAGPGTAPAVQDIRKAAVQLVQSGGPRTQTAAASALSSNETGLKQFLHAGLASATEQDNRASALAVSDTSSNGRWFTEHALERMAPRTAEVMAELEARFNRRVAAQGDKLKDPEKYKEFYKDNYPAPRGVPPSVVEAEIANPGSTGRVKVILNDRGDGDLAVSDFGDGDETSSVTIGSKTGDRVVITVVGRMHIGATDFWDGNWLFSPVDVAVGGFTARVPAGLRAEELRGFREELSKAYDDFGGVARLKSMEDWLDLTVTVAKSGQVEVEGLAIDGHGTGNKLSFRVGDLDQSELPGILDALSAIEAEYPVVGKP</sequence>
<evidence type="ECO:0000313" key="2">
    <source>
        <dbReference type="EMBL" id="RSM47650.1"/>
    </source>
</evidence>
<dbReference type="Pfam" id="PF24716">
    <property type="entry name" value="WapI"/>
    <property type="match status" value="1"/>
</dbReference>
<dbReference type="OrthoDB" id="3404075at2"/>
<evidence type="ECO:0000256" key="1">
    <source>
        <dbReference type="SAM" id="MobiDB-lite"/>
    </source>
</evidence>
<protein>
    <submittedName>
        <fullName evidence="2">Uncharacterized protein</fullName>
    </submittedName>
</protein>
<proteinExistence type="predicted"/>
<feature type="region of interest" description="Disordered" evidence="1">
    <location>
        <begin position="19"/>
        <end position="39"/>
    </location>
</feature>
<dbReference type="AlphaFoldDB" id="A0A428WX99"/>
<evidence type="ECO:0000313" key="3">
    <source>
        <dbReference type="Proteomes" id="UP000286716"/>
    </source>
</evidence>
<reference evidence="2 3" key="1">
    <citation type="submission" date="2018-05" db="EMBL/GenBank/DDBJ databases">
        <title>Evolution of GPA BGCs.</title>
        <authorList>
            <person name="Waglechner N."/>
            <person name="Wright G.D."/>
        </authorList>
    </citation>
    <scope>NUCLEOTIDE SEQUENCE [LARGE SCALE GENOMIC DNA]</scope>
    <source>
        <strain evidence="2 3">DSM 5908</strain>
    </source>
</reference>
<dbReference type="Pfam" id="PF03752">
    <property type="entry name" value="ALF"/>
    <property type="match status" value="1"/>
</dbReference>
<dbReference type="InterPro" id="IPR005506">
    <property type="entry name" value="DUF312_ALF"/>
</dbReference>
<name>A0A428WX99_AMYBA</name>
<dbReference type="InterPro" id="IPR056510">
    <property type="entry name" value="WapI"/>
</dbReference>
<accession>A0A428WX99</accession>
<dbReference type="EMBL" id="QHHU01000009">
    <property type="protein sequence ID" value="RSM47650.1"/>
    <property type="molecule type" value="Genomic_DNA"/>
</dbReference>
<keyword evidence="3" id="KW-1185">Reference proteome</keyword>
<comment type="caution">
    <text evidence="2">The sequence shown here is derived from an EMBL/GenBank/DDBJ whole genome shotgun (WGS) entry which is preliminary data.</text>
</comment>
<feature type="compositionally biased region" description="Basic and acidic residues" evidence="1">
    <location>
        <begin position="19"/>
        <end position="29"/>
    </location>
</feature>
<organism evidence="2 3">
    <name type="scientific">Amycolatopsis balhimycina DSM 5908</name>
    <dbReference type="NCBI Taxonomy" id="1081091"/>
    <lineage>
        <taxon>Bacteria</taxon>
        <taxon>Bacillati</taxon>
        <taxon>Actinomycetota</taxon>
        <taxon>Actinomycetes</taxon>
        <taxon>Pseudonocardiales</taxon>
        <taxon>Pseudonocardiaceae</taxon>
        <taxon>Amycolatopsis</taxon>
    </lineage>
</organism>
<dbReference type="Proteomes" id="UP000286716">
    <property type="component" value="Unassembled WGS sequence"/>
</dbReference>
<gene>
    <name evidence="2" type="ORF">DMA12_08390</name>
</gene>